<feature type="compositionally biased region" description="Acidic residues" evidence="1">
    <location>
        <begin position="76"/>
        <end position="87"/>
    </location>
</feature>
<dbReference type="AlphaFoldDB" id="A0A225WVN5"/>
<name>A0A225WVN5_9STRA</name>
<evidence type="ECO:0000313" key="2">
    <source>
        <dbReference type="EMBL" id="OWZ21681.1"/>
    </source>
</evidence>
<sequence>MWANITGEVGRQYLTSTTFADIRTRLDKAFAYVAPIWCIDKDRSHLLALQKHIQTVDEHNEGSGVSIESSSRDQSTCDESDVDQTDM</sequence>
<feature type="region of interest" description="Disordered" evidence="1">
    <location>
        <begin position="58"/>
        <end position="87"/>
    </location>
</feature>
<evidence type="ECO:0000256" key="1">
    <source>
        <dbReference type="SAM" id="MobiDB-lite"/>
    </source>
</evidence>
<dbReference type="Proteomes" id="UP000198211">
    <property type="component" value="Unassembled WGS sequence"/>
</dbReference>
<dbReference type="EMBL" id="NBNE01000199">
    <property type="protein sequence ID" value="OWZ21681.1"/>
    <property type="molecule type" value="Genomic_DNA"/>
</dbReference>
<reference evidence="3" key="1">
    <citation type="submission" date="2017-03" db="EMBL/GenBank/DDBJ databases">
        <title>Phytopthora megakarya and P. palmivora, two closely related causual agents of cacao black pod achieved similar genome size and gene model numbers by different mechanisms.</title>
        <authorList>
            <person name="Ali S."/>
            <person name="Shao J."/>
            <person name="Larry D.J."/>
            <person name="Kronmiller B."/>
            <person name="Shen D."/>
            <person name="Strem M.D."/>
            <person name="Melnick R.L."/>
            <person name="Guiltinan M.J."/>
            <person name="Tyler B.M."/>
            <person name="Meinhardt L.W."/>
            <person name="Bailey B.A."/>
        </authorList>
    </citation>
    <scope>NUCLEOTIDE SEQUENCE [LARGE SCALE GENOMIC DNA]</scope>
    <source>
        <strain evidence="3">zdho120</strain>
    </source>
</reference>
<proteinExistence type="predicted"/>
<protein>
    <submittedName>
        <fullName evidence="2">Uncharacterized protein</fullName>
    </submittedName>
</protein>
<keyword evidence="3" id="KW-1185">Reference proteome</keyword>
<gene>
    <name evidence="2" type="ORF">PHMEG_0003741</name>
</gene>
<accession>A0A225WVN5</accession>
<organism evidence="2 3">
    <name type="scientific">Phytophthora megakarya</name>
    <dbReference type="NCBI Taxonomy" id="4795"/>
    <lineage>
        <taxon>Eukaryota</taxon>
        <taxon>Sar</taxon>
        <taxon>Stramenopiles</taxon>
        <taxon>Oomycota</taxon>
        <taxon>Peronosporomycetes</taxon>
        <taxon>Peronosporales</taxon>
        <taxon>Peronosporaceae</taxon>
        <taxon>Phytophthora</taxon>
    </lineage>
</organism>
<comment type="caution">
    <text evidence="2">The sequence shown here is derived from an EMBL/GenBank/DDBJ whole genome shotgun (WGS) entry which is preliminary data.</text>
</comment>
<dbReference type="OrthoDB" id="74955at2759"/>
<evidence type="ECO:0000313" key="3">
    <source>
        <dbReference type="Proteomes" id="UP000198211"/>
    </source>
</evidence>